<evidence type="ECO:0000313" key="1">
    <source>
        <dbReference type="EMBL" id="PJE79764.1"/>
    </source>
</evidence>
<reference evidence="1" key="1">
    <citation type="journal article" date="2017" name="Appl. Environ. Microbiol.">
        <title>Molecular characterization of an Endozoicomonas-like organism causing infection in king scallop Pecten maximus L.</title>
        <authorList>
            <person name="Cano I."/>
            <person name="van Aerle R."/>
            <person name="Ross S."/>
            <person name="Verner-Jeffreys D.W."/>
            <person name="Paley R.K."/>
            <person name="Rimmer G."/>
            <person name="Ryder D."/>
            <person name="Hooper P."/>
            <person name="Stone D."/>
            <person name="Feist S.W."/>
        </authorList>
    </citation>
    <scope>NUCLEOTIDE SEQUENCE</scope>
</reference>
<sequence length="273" mass="30230">MDGSGGIKVQSQLQSTVQLKRGQTANAQMGKAADGQVVAGKANETSKLANMAEEMSMFVRDFNNKKSRFDKRKLSSGTSRQLEQVKKAQKAGKVDDLLQKAKAGGKMTQGEMQLLREFLQDSSYELDEQGRQAFSLLEEYASDEPELAEDMAELKQAFSETPGAIDADRQMSEVFSKAVQLKQGNIQDFKSPREAMLRLAEKCRDDKLAKAICNTQKMLGSELGQMKSASIQTEPVRFQTVINDIFTLKVLIALTEECQIAEAATNRQMVRQG</sequence>
<organism evidence="1">
    <name type="scientific">invertebrate metagenome</name>
    <dbReference type="NCBI Taxonomy" id="1711999"/>
    <lineage>
        <taxon>unclassified sequences</taxon>
        <taxon>metagenomes</taxon>
        <taxon>organismal metagenomes</taxon>
    </lineage>
</organism>
<gene>
    <name evidence="1" type="ORF">CI610_01266</name>
</gene>
<accession>A0A2H9T988</accession>
<dbReference type="AlphaFoldDB" id="A0A2H9T988"/>
<proteinExistence type="predicted"/>
<comment type="caution">
    <text evidence="1">The sequence shown here is derived from an EMBL/GenBank/DDBJ whole genome shotgun (WGS) entry which is preliminary data.</text>
</comment>
<name>A0A2H9T988_9ZZZZ</name>
<dbReference type="EMBL" id="NSIT01000049">
    <property type="protein sequence ID" value="PJE79764.1"/>
    <property type="molecule type" value="Genomic_DNA"/>
</dbReference>
<protein>
    <submittedName>
        <fullName evidence="1">Uncharacterized protein</fullName>
    </submittedName>
</protein>